<evidence type="ECO:0000256" key="1">
    <source>
        <dbReference type="SAM" id="Phobius"/>
    </source>
</evidence>
<keyword evidence="1" id="KW-1133">Transmembrane helix</keyword>
<evidence type="ECO:0000313" key="3">
    <source>
        <dbReference type="EMBL" id="MCH7398941.1"/>
    </source>
</evidence>
<reference evidence="3" key="1">
    <citation type="submission" date="2022-03" db="EMBL/GenBank/DDBJ databases">
        <title>De novo assembled genomes of Belliella spp. (Cyclobacteriaceae) strains.</title>
        <authorList>
            <person name="Szabo A."/>
            <person name="Korponai K."/>
            <person name="Felfoldi T."/>
        </authorList>
    </citation>
    <scope>NUCLEOTIDE SEQUENCE</scope>
    <source>
        <strain evidence="3">DSM 107340</strain>
    </source>
</reference>
<name>A0ABS9UQN9_9BACT</name>
<dbReference type="RefSeq" id="WP_241275444.1">
    <property type="nucleotide sequence ID" value="NZ_JAKZGS010000011.1"/>
</dbReference>
<keyword evidence="4" id="KW-1185">Reference proteome</keyword>
<feature type="chain" id="PRO_5045169330" evidence="2">
    <location>
        <begin position="24"/>
        <end position="415"/>
    </location>
</feature>
<dbReference type="Proteomes" id="UP001165488">
    <property type="component" value="Unassembled WGS sequence"/>
</dbReference>
<keyword evidence="2" id="KW-0732">Signal</keyword>
<feature type="transmembrane region" description="Helical" evidence="1">
    <location>
        <begin position="396"/>
        <end position="413"/>
    </location>
</feature>
<sequence>MTKVYLTTLFALIVICLTNNAFAQKDKPSEDQLFLKDGSKKHGSINFNEKKVIYEIKLSDQNGATNLYSALEIDSLILENNELFVSKVLDENKKDGKPQLVQKLFQGEFDLLKSDGDYYFETSEGKIISLSEGSIPGTNLINKSDRKIRKYIGIISFLTKGECELVLKDQLNRITLKDQSLISYLINYHECKGVAYKLYSNNKPRFKASLLVQAGATTSISKSKDNSLPTSQNLEKSIFPLFMVGTRISAYRESPRLSMDFLVGFSPQSNTIHYFHENIRERVTGTSIYSNQVFSAQWFANYSFIKSRKIDIYTGLGFNTRINISENEYSITDNFSKSSSITVISEAETVKITPVTLSPSAKLGAILIKSKNSRLSAEFILDYTANKLNVNLPRAVYFYGINTGFVLGYSFLLKK</sequence>
<organism evidence="3 4">
    <name type="scientific">Belliella calami</name>
    <dbReference type="NCBI Taxonomy" id="2923436"/>
    <lineage>
        <taxon>Bacteria</taxon>
        <taxon>Pseudomonadati</taxon>
        <taxon>Bacteroidota</taxon>
        <taxon>Cytophagia</taxon>
        <taxon>Cytophagales</taxon>
        <taxon>Cyclobacteriaceae</taxon>
        <taxon>Belliella</taxon>
    </lineage>
</organism>
<feature type="signal peptide" evidence="2">
    <location>
        <begin position="1"/>
        <end position="23"/>
    </location>
</feature>
<dbReference type="EMBL" id="JAKZGS010000011">
    <property type="protein sequence ID" value="MCH7398941.1"/>
    <property type="molecule type" value="Genomic_DNA"/>
</dbReference>
<evidence type="ECO:0000313" key="4">
    <source>
        <dbReference type="Proteomes" id="UP001165488"/>
    </source>
</evidence>
<comment type="caution">
    <text evidence="3">The sequence shown here is derived from an EMBL/GenBank/DDBJ whole genome shotgun (WGS) entry which is preliminary data.</text>
</comment>
<proteinExistence type="predicted"/>
<evidence type="ECO:0000256" key="2">
    <source>
        <dbReference type="SAM" id="SignalP"/>
    </source>
</evidence>
<accession>A0ABS9UQN9</accession>
<protein>
    <submittedName>
        <fullName evidence="3">Uncharacterized protein</fullName>
    </submittedName>
</protein>
<keyword evidence="1" id="KW-0812">Transmembrane</keyword>
<gene>
    <name evidence="3" type="ORF">MM236_13125</name>
</gene>
<keyword evidence="1" id="KW-0472">Membrane</keyword>